<dbReference type="SUPFAM" id="SSF50370">
    <property type="entry name" value="Ricin B-like lectins"/>
    <property type="match status" value="1"/>
</dbReference>
<dbReference type="InterPro" id="IPR011047">
    <property type="entry name" value="Quinoprotein_ADH-like_sf"/>
</dbReference>
<reference evidence="2 3" key="1">
    <citation type="journal article" date="2018" name="Front. Microbiol.">
        <title>Hydrolytic Capabilities as a Key to Environmental Success: Chitinolytic and Cellulolytic Acidobacteria From Acidic Sub-arctic Soils and Boreal Peatlands.</title>
        <authorList>
            <person name="Belova S.E."/>
            <person name="Ravin N.V."/>
            <person name="Pankratov T.A."/>
            <person name="Rakitin A.L."/>
            <person name="Ivanova A.A."/>
            <person name="Beletsky A.V."/>
            <person name="Mardanov A.V."/>
            <person name="Sinninghe Damste J.S."/>
            <person name="Dedysh S.N."/>
        </authorList>
    </citation>
    <scope>NUCLEOTIDE SEQUENCE [LARGE SCALE GENOMIC DNA]</scope>
    <source>
        <strain evidence="2 3">SBC82</strain>
    </source>
</reference>
<dbReference type="Pfam" id="PF14200">
    <property type="entry name" value="RicinB_lectin_2"/>
    <property type="match status" value="2"/>
</dbReference>
<dbReference type="AlphaFoldDB" id="A0A2Z5FZY7"/>
<keyword evidence="3" id="KW-1185">Reference proteome</keyword>
<dbReference type="PROSITE" id="PS50231">
    <property type="entry name" value="RICIN_B_LECTIN"/>
    <property type="match status" value="1"/>
</dbReference>
<dbReference type="InterPro" id="IPR000772">
    <property type="entry name" value="Ricin_B_lectin"/>
</dbReference>
<dbReference type="InterPro" id="IPR035992">
    <property type="entry name" value="Ricin_B-like_lectins"/>
</dbReference>
<dbReference type="SUPFAM" id="SSF50998">
    <property type="entry name" value="Quinoprotein alcohol dehydrogenase-like"/>
    <property type="match status" value="1"/>
</dbReference>
<gene>
    <name evidence="2" type="ORF">ACPOL_2734</name>
</gene>
<evidence type="ECO:0000313" key="2">
    <source>
        <dbReference type="EMBL" id="AXC12047.1"/>
    </source>
</evidence>
<dbReference type="Gene3D" id="2.80.10.50">
    <property type="match status" value="2"/>
</dbReference>
<dbReference type="KEGG" id="abas:ACPOL_2734"/>
<dbReference type="Proteomes" id="UP000253606">
    <property type="component" value="Chromosome"/>
</dbReference>
<dbReference type="GO" id="GO:0016787">
    <property type="term" value="F:hydrolase activity"/>
    <property type="evidence" value="ECO:0007669"/>
    <property type="project" value="UniProtKB-KW"/>
</dbReference>
<evidence type="ECO:0000259" key="1">
    <source>
        <dbReference type="SMART" id="SM00458"/>
    </source>
</evidence>
<dbReference type="SMART" id="SM00458">
    <property type="entry name" value="RICIN"/>
    <property type="match status" value="1"/>
</dbReference>
<protein>
    <submittedName>
        <fullName evidence="2">Putative glycosylhydrolase</fullName>
    </submittedName>
</protein>
<dbReference type="Gene3D" id="2.140.10.10">
    <property type="entry name" value="Quinoprotein alcohol dehydrogenase-like superfamily"/>
    <property type="match status" value="1"/>
</dbReference>
<accession>A0A2Z5FZY7</accession>
<sequence length="622" mass="65525">MLTQHNDNLRDGVNATESVLTPSNVNANQFGLLFKLGVDDQVYAQPLVDDSVSVNGATHSVVYIATTNNSVYAFDANTGAPYWHVNLGTALKVSDIGFGCTDVLNTTGIMSTPVINPSNNTMYVVAETYINGTAAHKLHALSLSTGAEQSGSPVQIQASGFSSEDALQRPGLLLANGNIYFSFASHCDHGSWKGFTFAYNAASLAQVGVFDPSPDDNGAGIWQSGNGDAADSAGYVYWVTGNGTWDGVNDFSESMMKGTPNLGLADWYTPTNPAGLDSGDIDLTSSGPLLLANTSLMIAGGKQGVLNLVNTGNMGHLGGAVQTWSANNSHLHSLVYFNSNLYVWGQADYLKVFHFNGSTFGITPTYTGPVQAIGHPGGTLSISANGTSNGILWAATNMAGPSSPDAWHSTQPGILYAYSLPNMTQLWTNQQNATRDTCNNYAKFTPPTIVNGKVYLASFGTAQTSSGQVCVYGAIASTSLIADGTYVITSVHSGQAIDDPASSKTNGTIMTQYTVNNGTNQQWTLHNLGNNVVTLTNVASGELLDVVGNSTANSALVDQWPANGQTNQQWNVVSVGGGSYELTSVHSGEALDVDGGGTTMGEKLDQFPYQGKPWQQWKFTSK</sequence>
<proteinExistence type="predicted"/>
<feature type="domain" description="Ricin B lectin" evidence="1">
    <location>
        <begin position="483"/>
        <end position="620"/>
    </location>
</feature>
<dbReference type="CDD" id="cd00161">
    <property type="entry name" value="beta-trefoil_Ricin-like"/>
    <property type="match status" value="1"/>
</dbReference>
<organism evidence="2 3">
    <name type="scientific">Acidisarcina polymorpha</name>
    <dbReference type="NCBI Taxonomy" id="2211140"/>
    <lineage>
        <taxon>Bacteria</taxon>
        <taxon>Pseudomonadati</taxon>
        <taxon>Acidobacteriota</taxon>
        <taxon>Terriglobia</taxon>
        <taxon>Terriglobales</taxon>
        <taxon>Acidobacteriaceae</taxon>
        <taxon>Acidisarcina</taxon>
    </lineage>
</organism>
<evidence type="ECO:0000313" key="3">
    <source>
        <dbReference type="Proteomes" id="UP000253606"/>
    </source>
</evidence>
<dbReference type="EMBL" id="CP030840">
    <property type="protein sequence ID" value="AXC12047.1"/>
    <property type="molecule type" value="Genomic_DNA"/>
</dbReference>
<name>A0A2Z5FZY7_9BACT</name>
<keyword evidence="2" id="KW-0378">Hydrolase</keyword>